<organism evidence="1 2">
    <name type="scientific">Coptis chinensis</name>
    <dbReference type="NCBI Taxonomy" id="261450"/>
    <lineage>
        <taxon>Eukaryota</taxon>
        <taxon>Viridiplantae</taxon>
        <taxon>Streptophyta</taxon>
        <taxon>Embryophyta</taxon>
        <taxon>Tracheophyta</taxon>
        <taxon>Spermatophyta</taxon>
        <taxon>Magnoliopsida</taxon>
        <taxon>Ranunculales</taxon>
        <taxon>Ranunculaceae</taxon>
        <taxon>Coptidoideae</taxon>
        <taxon>Coptis</taxon>
    </lineage>
</organism>
<keyword evidence="2" id="KW-1185">Reference proteome</keyword>
<reference evidence="1 2" key="1">
    <citation type="submission" date="2020-10" db="EMBL/GenBank/DDBJ databases">
        <title>The Coptis chinensis genome and diversification of protoberbering-type alkaloids.</title>
        <authorList>
            <person name="Wang B."/>
            <person name="Shu S."/>
            <person name="Song C."/>
            <person name="Liu Y."/>
        </authorList>
    </citation>
    <scope>NUCLEOTIDE SEQUENCE [LARGE SCALE GENOMIC DNA]</scope>
    <source>
        <strain evidence="1">HL-2020</strain>
        <tissue evidence="1">Leaf</tissue>
    </source>
</reference>
<dbReference type="InterPro" id="IPR006502">
    <property type="entry name" value="PDDEXK-like"/>
</dbReference>
<protein>
    <submittedName>
        <fullName evidence="1">Uncharacterized protein</fullName>
    </submittedName>
</protein>
<name>A0A835ITJ3_9MAGN</name>
<comment type="caution">
    <text evidence="1">The sequence shown here is derived from an EMBL/GenBank/DDBJ whole genome shotgun (WGS) entry which is preliminary data.</text>
</comment>
<proteinExistence type="predicted"/>
<dbReference type="OrthoDB" id="691424at2759"/>
<sequence>MEMMFEFYEDGEVSMESCSTNSIEDYDYDQVDDEKSPDSSSVEERKVFCEAQQEVLHGCRKCLMSDISDGLCKAGYNSAICKSKWISSSDIPSGEHIYIDVVDKNTKKGEVRVVIELNFQAEFEMARASKEYNQLVDRLPEVFVGKAERLRTLIKIMCSAAKTCTREKKMHMGPWSKHKKNLPRLDEEYVMSLKLARIVLIRLISPDEFANRRHLRSFWLLPSKGYDVSSSVVNEDLKDETSLKGLCWSSLNCSGLVTYLGGNSEKSHPGVSSLPSRIKEEEYVNT</sequence>
<evidence type="ECO:0000313" key="1">
    <source>
        <dbReference type="EMBL" id="KAF9622407.1"/>
    </source>
</evidence>
<dbReference type="PANTHER" id="PTHR31579:SF58">
    <property type="entry name" value="PLANT-SPECIFIC DOMAIN TIGR01615 FAMILY PROTEIN"/>
    <property type="match status" value="1"/>
</dbReference>
<evidence type="ECO:0000313" key="2">
    <source>
        <dbReference type="Proteomes" id="UP000631114"/>
    </source>
</evidence>
<dbReference type="AlphaFoldDB" id="A0A835ITJ3"/>
<dbReference type="Pfam" id="PF04720">
    <property type="entry name" value="PDDEXK_6"/>
    <property type="match status" value="1"/>
</dbReference>
<dbReference type="NCBIfam" id="TIGR01615">
    <property type="entry name" value="A_thal_3542"/>
    <property type="match status" value="1"/>
</dbReference>
<dbReference type="EMBL" id="JADFTS010000002">
    <property type="protein sequence ID" value="KAF9622407.1"/>
    <property type="molecule type" value="Genomic_DNA"/>
</dbReference>
<accession>A0A835ITJ3</accession>
<gene>
    <name evidence="1" type="ORF">IFM89_031210</name>
</gene>
<dbReference type="PANTHER" id="PTHR31579">
    <property type="entry name" value="OS03G0796600 PROTEIN"/>
    <property type="match status" value="1"/>
</dbReference>
<dbReference type="Proteomes" id="UP000631114">
    <property type="component" value="Unassembled WGS sequence"/>
</dbReference>